<dbReference type="GO" id="GO:0005737">
    <property type="term" value="C:cytoplasm"/>
    <property type="evidence" value="ECO:0007669"/>
    <property type="project" value="UniProtKB-SubCell"/>
</dbReference>
<evidence type="ECO:0000256" key="7">
    <source>
        <dbReference type="ARBA" id="ARBA00022840"/>
    </source>
</evidence>
<dbReference type="NCBIfam" id="NF001124">
    <property type="entry name" value="PRK00139.1-2"/>
    <property type="match status" value="1"/>
</dbReference>
<dbReference type="InterPro" id="IPR004101">
    <property type="entry name" value="Mur_ligase_C"/>
</dbReference>
<evidence type="ECO:0000256" key="10">
    <source>
        <dbReference type="ARBA" id="ARBA00022984"/>
    </source>
</evidence>
<evidence type="ECO:0000256" key="5">
    <source>
        <dbReference type="ARBA" id="ARBA00022618"/>
    </source>
</evidence>
<feature type="binding site" evidence="20">
    <location>
        <position position="30"/>
    </location>
    <ligand>
        <name>UDP-N-acetyl-alpha-D-muramoyl-L-alanyl-D-glutamate</name>
        <dbReference type="ChEBI" id="CHEBI:83900"/>
    </ligand>
</feature>
<keyword evidence="3 20" id="KW-0963">Cytoplasm</keyword>
<evidence type="ECO:0000259" key="23">
    <source>
        <dbReference type="Pfam" id="PF02875"/>
    </source>
</evidence>
<dbReference type="GO" id="GO:0005524">
    <property type="term" value="F:ATP binding"/>
    <property type="evidence" value="ECO:0007669"/>
    <property type="project" value="UniProtKB-UniRule"/>
</dbReference>
<evidence type="ECO:0000256" key="8">
    <source>
        <dbReference type="ARBA" id="ARBA00022842"/>
    </source>
</evidence>
<dbReference type="GO" id="GO:0071555">
    <property type="term" value="P:cell wall organization"/>
    <property type="evidence" value="ECO:0007669"/>
    <property type="project" value="UniProtKB-KW"/>
</dbReference>
<dbReference type="SUPFAM" id="SSF53623">
    <property type="entry name" value="MurD-like peptide ligases, catalytic domain"/>
    <property type="match status" value="1"/>
</dbReference>
<dbReference type="GO" id="GO:0004326">
    <property type="term" value="F:tetrahydrofolylpolyglutamate synthase activity"/>
    <property type="evidence" value="ECO:0007669"/>
    <property type="project" value="InterPro"/>
</dbReference>
<evidence type="ECO:0000256" key="16">
    <source>
        <dbReference type="ARBA" id="ARBA00072883"/>
    </source>
</evidence>
<dbReference type="PANTHER" id="PTHR23135:SF4">
    <property type="entry name" value="UDP-N-ACETYLMURAMOYL-L-ALANYL-D-GLUTAMATE--2,6-DIAMINOPIMELATE LIGASE MURE HOMOLOG, CHLOROPLASTIC"/>
    <property type="match status" value="1"/>
</dbReference>
<feature type="binding site" evidence="20">
    <location>
        <begin position="150"/>
        <end position="151"/>
    </location>
    <ligand>
        <name>UDP-N-acetyl-alpha-D-muramoyl-L-alanyl-D-glutamate</name>
        <dbReference type="ChEBI" id="CHEBI:83900"/>
    </ligand>
</feature>
<evidence type="ECO:0000256" key="20">
    <source>
        <dbReference type="HAMAP-Rule" id="MF_00208"/>
    </source>
</evidence>
<feature type="domain" description="Mur ligase N-terminal catalytic" evidence="22">
    <location>
        <begin position="23"/>
        <end position="94"/>
    </location>
</feature>
<evidence type="ECO:0000256" key="3">
    <source>
        <dbReference type="ARBA" id="ARBA00022490"/>
    </source>
</evidence>
<dbReference type="InterPro" id="IPR036565">
    <property type="entry name" value="Mur-like_cat_sf"/>
</dbReference>
<keyword evidence="7 20" id="KW-0067">ATP-binding</keyword>
<keyword evidence="26" id="KW-1185">Reference proteome</keyword>
<dbReference type="GO" id="GO:0008765">
    <property type="term" value="F:UDP-N-acetylmuramoylalanyl-D-glutamate-2,6-diaminopimelate ligase activity"/>
    <property type="evidence" value="ECO:0007669"/>
    <property type="project" value="UniProtKB-UniRule"/>
</dbReference>
<reference evidence="25" key="1">
    <citation type="submission" date="2022-02" db="EMBL/GenBank/DDBJ databases">
        <title>Halalkalibacter sp. nov. isolated from Lonar Lake, India.</title>
        <authorList>
            <person name="Joshi A."/>
            <person name="Thite S."/>
            <person name="Lodha T."/>
        </authorList>
    </citation>
    <scope>NUCLEOTIDE SEQUENCE</scope>
    <source>
        <strain evidence="25">MEB205</strain>
    </source>
</reference>
<comment type="subcellular location">
    <subcellularLocation>
        <location evidence="20 21">Cytoplasm</location>
    </subcellularLocation>
</comment>
<dbReference type="GO" id="GO:0000287">
    <property type="term" value="F:magnesium ion binding"/>
    <property type="evidence" value="ECO:0007669"/>
    <property type="project" value="UniProtKB-UniRule"/>
</dbReference>
<evidence type="ECO:0000259" key="24">
    <source>
        <dbReference type="Pfam" id="PF08245"/>
    </source>
</evidence>
<dbReference type="NCBIfam" id="NF001126">
    <property type="entry name" value="PRK00139.1-4"/>
    <property type="match status" value="1"/>
</dbReference>
<feature type="domain" description="Mur ligase central" evidence="24">
    <location>
        <begin position="106"/>
        <end position="309"/>
    </location>
</feature>
<evidence type="ECO:0000259" key="22">
    <source>
        <dbReference type="Pfam" id="PF01225"/>
    </source>
</evidence>
<keyword evidence="8 20" id="KW-0460">Magnesium</keyword>
<dbReference type="FunFam" id="3.90.190.20:FF:000006">
    <property type="entry name" value="UDP-N-acetylmuramoyl-L-alanyl-D-glutamate--2,6-diaminopimelate ligase"/>
    <property type="match status" value="1"/>
</dbReference>
<evidence type="ECO:0000256" key="21">
    <source>
        <dbReference type="RuleBase" id="RU004135"/>
    </source>
</evidence>
<dbReference type="Gene3D" id="3.40.1190.10">
    <property type="entry name" value="Mur-like, catalytic domain"/>
    <property type="match status" value="1"/>
</dbReference>
<dbReference type="PANTHER" id="PTHR23135">
    <property type="entry name" value="MUR LIGASE FAMILY MEMBER"/>
    <property type="match status" value="1"/>
</dbReference>
<name>A0A9X2CN81_9BACI</name>
<evidence type="ECO:0000256" key="2">
    <source>
        <dbReference type="ARBA" id="ARBA00005898"/>
    </source>
</evidence>
<feature type="modified residue" description="N6-carboxylysine" evidence="20">
    <location>
        <position position="217"/>
    </location>
</feature>
<dbReference type="EMBL" id="JAKRYL010000003">
    <property type="protein sequence ID" value="MCL7746368.1"/>
    <property type="molecule type" value="Genomic_DNA"/>
</dbReference>
<dbReference type="FunFam" id="3.40.1390.10:FF:000005">
    <property type="entry name" value="UDP-N-acetylmuramoyl-L-alanyl-D-glutamate--2,6-diaminopimelate ligase"/>
    <property type="match status" value="1"/>
</dbReference>
<gene>
    <name evidence="20" type="primary">murE</name>
    <name evidence="25" type="ORF">MF646_04460</name>
</gene>
<evidence type="ECO:0000256" key="11">
    <source>
        <dbReference type="ARBA" id="ARBA00023306"/>
    </source>
</evidence>
<dbReference type="InterPro" id="IPR036615">
    <property type="entry name" value="Mur_ligase_C_dom_sf"/>
</dbReference>
<dbReference type="Proteomes" id="UP001139150">
    <property type="component" value="Unassembled WGS sequence"/>
</dbReference>
<dbReference type="Gene3D" id="3.40.1390.10">
    <property type="entry name" value="MurE/MurF, N-terminal domain"/>
    <property type="match status" value="1"/>
</dbReference>
<organism evidence="25 26">
    <name type="scientific">Halalkalibacter alkaliphilus</name>
    <dbReference type="NCBI Taxonomy" id="2917993"/>
    <lineage>
        <taxon>Bacteria</taxon>
        <taxon>Bacillati</taxon>
        <taxon>Bacillota</taxon>
        <taxon>Bacilli</taxon>
        <taxon>Bacillales</taxon>
        <taxon>Bacillaceae</taxon>
        <taxon>Halalkalibacter</taxon>
    </lineage>
</organism>
<feature type="domain" description="Mur ligase C-terminal" evidence="23">
    <location>
        <begin position="331"/>
        <end position="456"/>
    </location>
</feature>
<dbReference type="PROSITE" id="PS01011">
    <property type="entry name" value="FOLYLPOLYGLU_SYNT_1"/>
    <property type="match status" value="1"/>
</dbReference>
<comment type="PTM">
    <text evidence="20">Carboxylation is probably crucial for Mg(2+) binding and, consequently, for the gamma-phosphate positioning of ATP.</text>
</comment>
<dbReference type="Pfam" id="PF01225">
    <property type="entry name" value="Mur_ligase"/>
    <property type="match status" value="1"/>
</dbReference>
<dbReference type="InterPro" id="IPR013221">
    <property type="entry name" value="Mur_ligase_cen"/>
</dbReference>
<protein>
    <recommendedName>
        <fullName evidence="16 20">UDP-N-acetylmuramoyl-L-alanyl-D-glutamate--2,6-diaminopimelate ligase</fullName>
        <ecNumber evidence="15 20">6.3.2.13</ecNumber>
    </recommendedName>
    <alternativeName>
        <fullName evidence="17 20">Meso-A2pm-adding enzyme</fullName>
    </alternativeName>
    <alternativeName>
        <fullName evidence="18 20">Meso-diaminopimelate-adding enzyme</fullName>
    </alternativeName>
    <alternativeName>
        <fullName evidence="19 20">UDP-MurNAc-L-Ala-D-Glu:meso-diaminopimelate ligase</fullName>
    </alternativeName>
    <alternativeName>
        <fullName evidence="20">UDP-MurNAc-tripeptide synthetase</fullName>
    </alternativeName>
    <alternativeName>
        <fullName evidence="20">UDP-N-acetylmuramyl-tripeptide synthetase</fullName>
    </alternativeName>
</protein>
<dbReference type="HAMAP" id="MF_00208">
    <property type="entry name" value="MurE"/>
    <property type="match status" value="1"/>
</dbReference>
<dbReference type="SUPFAM" id="SSF53244">
    <property type="entry name" value="MurD-like peptide ligases, peptide-binding domain"/>
    <property type="match status" value="1"/>
</dbReference>
<dbReference type="AlphaFoldDB" id="A0A9X2CN81"/>
<keyword evidence="12 20" id="KW-0961">Cell wall biogenesis/degradation</keyword>
<evidence type="ECO:0000256" key="15">
    <source>
        <dbReference type="ARBA" id="ARBA00066633"/>
    </source>
</evidence>
<feature type="binding site" evidence="20">
    <location>
        <position position="149"/>
    </location>
    <ligand>
        <name>UDP-N-acetyl-alpha-D-muramoyl-L-alanyl-D-glutamate</name>
        <dbReference type="ChEBI" id="CHEBI:83900"/>
    </ligand>
</feature>
<evidence type="ECO:0000256" key="1">
    <source>
        <dbReference type="ARBA" id="ARBA00004752"/>
    </source>
</evidence>
<dbReference type="InterPro" id="IPR005761">
    <property type="entry name" value="UDP-N-AcMur-Glu-dNH2Pim_ligase"/>
</dbReference>
<dbReference type="InterPro" id="IPR035911">
    <property type="entry name" value="MurE/MurF_N"/>
</dbReference>
<dbReference type="InterPro" id="IPR018109">
    <property type="entry name" value="Folylpolyglutamate_synth_CS"/>
</dbReference>
<dbReference type="Pfam" id="PF08245">
    <property type="entry name" value="Mur_ligase_M"/>
    <property type="match status" value="1"/>
</dbReference>
<dbReference type="NCBIfam" id="TIGR01085">
    <property type="entry name" value="murE"/>
    <property type="match status" value="1"/>
</dbReference>
<feature type="short sequence motif" description="Meso-diaminopimelate recognition motif" evidence="20">
    <location>
        <begin position="404"/>
        <end position="407"/>
    </location>
</feature>
<comment type="catalytic activity">
    <reaction evidence="13 20">
        <text>UDP-N-acetyl-alpha-D-muramoyl-L-alanyl-D-glutamate + meso-2,6-diaminopimelate + ATP = UDP-N-acetyl-alpha-D-muramoyl-L-alanyl-gamma-D-glutamyl-meso-2,6-diaminopimelate + ADP + phosphate + H(+)</text>
        <dbReference type="Rhea" id="RHEA:23676"/>
        <dbReference type="ChEBI" id="CHEBI:15378"/>
        <dbReference type="ChEBI" id="CHEBI:30616"/>
        <dbReference type="ChEBI" id="CHEBI:43474"/>
        <dbReference type="ChEBI" id="CHEBI:57791"/>
        <dbReference type="ChEBI" id="CHEBI:83900"/>
        <dbReference type="ChEBI" id="CHEBI:83905"/>
        <dbReference type="ChEBI" id="CHEBI:456216"/>
        <dbReference type="EC" id="6.3.2.13"/>
    </reaction>
</comment>
<keyword evidence="5 20" id="KW-0132">Cell division</keyword>
<dbReference type="GO" id="GO:0009252">
    <property type="term" value="P:peptidoglycan biosynthetic process"/>
    <property type="evidence" value="ECO:0007669"/>
    <property type="project" value="UniProtKB-UniRule"/>
</dbReference>
<evidence type="ECO:0000313" key="25">
    <source>
        <dbReference type="EMBL" id="MCL7746368.1"/>
    </source>
</evidence>
<evidence type="ECO:0000256" key="14">
    <source>
        <dbReference type="ARBA" id="ARBA00056782"/>
    </source>
</evidence>
<evidence type="ECO:0000256" key="9">
    <source>
        <dbReference type="ARBA" id="ARBA00022960"/>
    </source>
</evidence>
<keyword evidence="11 20" id="KW-0131">Cell cycle</keyword>
<proteinExistence type="inferred from homology"/>
<keyword evidence="6 20" id="KW-0547">Nucleotide-binding</keyword>
<keyword evidence="10 20" id="KW-0573">Peptidoglycan synthesis</keyword>
<dbReference type="EC" id="6.3.2.13" evidence="15 20"/>
<dbReference type="GO" id="GO:0008360">
    <property type="term" value="P:regulation of cell shape"/>
    <property type="evidence" value="ECO:0007669"/>
    <property type="project" value="UniProtKB-KW"/>
</dbReference>
<evidence type="ECO:0000256" key="13">
    <source>
        <dbReference type="ARBA" id="ARBA00050251"/>
    </source>
</evidence>
<evidence type="ECO:0000256" key="6">
    <source>
        <dbReference type="ARBA" id="ARBA00022741"/>
    </source>
</evidence>
<evidence type="ECO:0000256" key="18">
    <source>
        <dbReference type="ARBA" id="ARBA00076158"/>
    </source>
</evidence>
<accession>A0A9X2CN81</accession>
<keyword evidence="4 20" id="KW-0436">Ligase</keyword>
<feature type="binding site" evidence="20">
    <location>
        <begin position="108"/>
        <end position="114"/>
    </location>
    <ligand>
        <name>ATP</name>
        <dbReference type="ChEBI" id="CHEBI:30616"/>
    </ligand>
</feature>
<feature type="binding site" evidence="20">
    <location>
        <position position="185"/>
    </location>
    <ligand>
        <name>UDP-N-acetyl-alpha-D-muramoyl-L-alanyl-D-glutamate</name>
        <dbReference type="ChEBI" id="CHEBI:83900"/>
    </ligand>
</feature>
<comment type="caution">
    <text evidence="20">Lacks conserved residue(s) required for the propagation of feature annotation.</text>
</comment>
<comment type="caution">
    <text evidence="25">The sequence shown here is derived from an EMBL/GenBank/DDBJ whole genome shotgun (WGS) entry which is preliminary data.</text>
</comment>
<dbReference type="Gene3D" id="3.90.190.20">
    <property type="entry name" value="Mur ligase, C-terminal domain"/>
    <property type="match status" value="1"/>
</dbReference>
<evidence type="ECO:0000313" key="26">
    <source>
        <dbReference type="Proteomes" id="UP001139150"/>
    </source>
</evidence>
<comment type="pathway">
    <text evidence="1 20 21">Cell wall biogenesis; peptidoglycan biosynthesis.</text>
</comment>
<comment type="cofactor">
    <cofactor evidence="20">
        <name>Mg(2+)</name>
        <dbReference type="ChEBI" id="CHEBI:18420"/>
    </cofactor>
</comment>
<feature type="binding site" evidence="20">
    <location>
        <position position="458"/>
    </location>
    <ligand>
        <name>meso-2,6-diaminopimelate</name>
        <dbReference type="ChEBI" id="CHEBI:57791"/>
    </ligand>
</feature>
<evidence type="ECO:0000256" key="4">
    <source>
        <dbReference type="ARBA" id="ARBA00022598"/>
    </source>
</evidence>
<keyword evidence="9 20" id="KW-0133">Cell shape</keyword>
<sequence length="486" mass="53592">MKLQELLVPLRFQYNNCDTNPEVTSLEMDSRKVKEGTVFFCIKGYTVDGHDYAEQAESQGAVAIIAERPLSVSVPVIIVPDTFRAMAKLACHFYDNPTEKLQLIGVTGTNGKTTVTHLIEKIMQDAKRKTGLIGTMYTKIGSKQYETKNTTPESLPLQKLFKEMVDEKVDVSLMEVSSHALHLGRVRGCDFDVAVFTNLSPDHLDYHKTMEAYLYAKGLLFAQLGNTFSDKTAVLNADDPASKEIARLTTVDIVTYGVTEKADFTASNIKMSPSGTTFELTAFGQKEQISLQLIGMFSVYNALAAIAAAFVSGVSLASIKASLEHVEGVAGRFETVDEGQDYTVIVDYAHTADSLENVLQTVKEFATKKIFAIVGCGGDRDRTKRPIMAKIACEHANRAIFTSDNPRSEDPEAILKDMAAGVEEGEYEVIIDREKAIKQAIKEAKKDDIIVIAGKGHETYQILGDKTIHFDDREVARQAILEKNSF</sequence>
<feature type="binding site" evidence="20">
    <location>
        <position position="454"/>
    </location>
    <ligand>
        <name>meso-2,6-diaminopimelate</name>
        <dbReference type="ChEBI" id="CHEBI:57791"/>
    </ligand>
</feature>
<dbReference type="RefSeq" id="WP_250095332.1">
    <property type="nucleotide sequence ID" value="NZ_JAKRYL010000003.1"/>
</dbReference>
<dbReference type="Pfam" id="PF02875">
    <property type="entry name" value="Mur_ligase_C"/>
    <property type="match status" value="1"/>
</dbReference>
<dbReference type="InterPro" id="IPR000713">
    <property type="entry name" value="Mur_ligase_N"/>
</dbReference>
<comment type="similarity">
    <text evidence="2 20">Belongs to the MurCDEF family. MurE subfamily.</text>
</comment>
<feature type="binding site" evidence="20">
    <location>
        <begin position="404"/>
        <end position="407"/>
    </location>
    <ligand>
        <name>meso-2,6-diaminopimelate</name>
        <dbReference type="ChEBI" id="CHEBI:57791"/>
    </ligand>
</feature>
<evidence type="ECO:0000256" key="17">
    <source>
        <dbReference type="ARBA" id="ARBA00075482"/>
    </source>
</evidence>
<feature type="binding site" evidence="20">
    <location>
        <position position="380"/>
    </location>
    <ligand>
        <name>meso-2,6-diaminopimelate</name>
        <dbReference type="ChEBI" id="CHEBI:57791"/>
    </ligand>
</feature>
<evidence type="ECO:0000256" key="12">
    <source>
        <dbReference type="ARBA" id="ARBA00023316"/>
    </source>
</evidence>
<comment type="function">
    <text evidence="14 20">Catalyzes the addition of meso-diaminopimelic acid to the nucleotide precursor UDP-N-acetylmuramoyl-L-alanyl-D-glutamate (UMAG) in the biosynthesis of bacterial cell-wall peptidoglycan.</text>
</comment>
<feature type="binding site" evidence="20">
    <location>
        <position position="177"/>
    </location>
    <ligand>
        <name>UDP-N-acetyl-alpha-D-muramoyl-L-alanyl-D-glutamate</name>
        <dbReference type="ChEBI" id="CHEBI:83900"/>
    </ligand>
</feature>
<dbReference type="SUPFAM" id="SSF63418">
    <property type="entry name" value="MurE/MurF N-terminal domain"/>
    <property type="match status" value="1"/>
</dbReference>
<evidence type="ECO:0000256" key="19">
    <source>
        <dbReference type="ARBA" id="ARBA00081560"/>
    </source>
</evidence>
<dbReference type="GO" id="GO:0051301">
    <property type="term" value="P:cell division"/>
    <property type="evidence" value="ECO:0007669"/>
    <property type="project" value="UniProtKB-KW"/>
</dbReference>